<dbReference type="EMBL" id="VDFQ02000001">
    <property type="protein sequence ID" value="KAA1425260.1"/>
    <property type="molecule type" value="Genomic_DNA"/>
</dbReference>
<evidence type="ECO:0000313" key="1">
    <source>
        <dbReference type="EMBL" id="KAA1425260.1"/>
    </source>
</evidence>
<dbReference type="AlphaFoldDB" id="A0A5Q6S4S5"/>
<protein>
    <submittedName>
        <fullName evidence="1">Uncharacterized protein</fullName>
    </submittedName>
</protein>
<evidence type="ECO:0000313" key="2">
    <source>
        <dbReference type="Proteomes" id="UP000307768"/>
    </source>
</evidence>
<dbReference type="RefSeq" id="WP_149768435.1">
    <property type="nucleotide sequence ID" value="NZ_VDFQ02000001.1"/>
</dbReference>
<comment type="caution">
    <text evidence="1">The sequence shown here is derived from an EMBL/GenBank/DDBJ whole genome shotgun (WGS) entry which is preliminary data.</text>
</comment>
<reference evidence="1 2" key="1">
    <citation type="submission" date="2019-09" db="EMBL/GenBank/DDBJ databases">
        <title>Mumia zhuanghuii sp. nov. isolated from the intestinal contents of plateau pika (Ochotona curzoniae) in the Qinghai-Tibet plateau of China.</title>
        <authorList>
            <person name="Tian Z."/>
        </authorList>
    </citation>
    <scope>NUCLEOTIDE SEQUENCE [LARGE SCALE GENOMIC DNA]</scope>
    <source>
        <strain evidence="2">350</strain>
    </source>
</reference>
<accession>A0A5Q6S4S5</accession>
<dbReference type="Proteomes" id="UP000307768">
    <property type="component" value="Unassembled WGS sequence"/>
</dbReference>
<gene>
    <name evidence="1" type="ORF">FE697_005175</name>
</gene>
<name>A0A5Q6S4S5_9ACTN</name>
<organism evidence="1 2">
    <name type="scientific">Mumia zhuanghuii</name>
    <dbReference type="NCBI Taxonomy" id="2585211"/>
    <lineage>
        <taxon>Bacteria</taxon>
        <taxon>Bacillati</taxon>
        <taxon>Actinomycetota</taxon>
        <taxon>Actinomycetes</taxon>
        <taxon>Propionibacteriales</taxon>
        <taxon>Nocardioidaceae</taxon>
        <taxon>Mumia</taxon>
    </lineage>
</organism>
<sequence>MTRSRRGQSYRRKIRFLDDALILEDGERWDRVRPASSYFSTACEVRELSPLRAVLIDGRAAPTDMTLERYRACVTQALATNHPEGEDPAVQFLVYSRGDHTIVGVVPTQDWF</sequence>
<proteinExistence type="predicted"/>